<protein>
    <submittedName>
        <fullName evidence="1">Uncharacterized protein</fullName>
    </submittedName>
</protein>
<gene>
    <name evidence="1" type="ORF">L873DRAFT_1845058</name>
</gene>
<proteinExistence type="predicted"/>
<sequence>MYGVSQSKNLIIGFVSDSAKDHEMQWWNNIVMISKLARTGGKRIGGFTHLDFQTLKFAMHEKWLKEKKSRRAGAADLSKDFIEEDKDIMGKQILDQEEILGDKVDLKAENNIPQFFGIDEEVEKFEEKGIIGLSLTIDKNLESRSPELGPEY</sequence>
<dbReference type="EMBL" id="ML120408">
    <property type="protein sequence ID" value="RPA97078.1"/>
    <property type="molecule type" value="Genomic_DNA"/>
</dbReference>
<organism evidence="1 2">
    <name type="scientific">Choiromyces venosus 120613-1</name>
    <dbReference type="NCBI Taxonomy" id="1336337"/>
    <lineage>
        <taxon>Eukaryota</taxon>
        <taxon>Fungi</taxon>
        <taxon>Dikarya</taxon>
        <taxon>Ascomycota</taxon>
        <taxon>Pezizomycotina</taxon>
        <taxon>Pezizomycetes</taxon>
        <taxon>Pezizales</taxon>
        <taxon>Tuberaceae</taxon>
        <taxon>Choiromyces</taxon>
    </lineage>
</organism>
<name>A0A3N4JJC3_9PEZI</name>
<keyword evidence="2" id="KW-1185">Reference proteome</keyword>
<dbReference type="AlphaFoldDB" id="A0A3N4JJC3"/>
<evidence type="ECO:0000313" key="2">
    <source>
        <dbReference type="Proteomes" id="UP000276215"/>
    </source>
</evidence>
<reference evidence="1 2" key="1">
    <citation type="journal article" date="2018" name="Nat. Ecol. Evol.">
        <title>Pezizomycetes genomes reveal the molecular basis of ectomycorrhizal truffle lifestyle.</title>
        <authorList>
            <person name="Murat C."/>
            <person name="Payen T."/>
            <person name="Noel B."/>
            <person name="Kuo A."/>
            <person name="Morin E."/>
            <person name="Chen J."/>
            <person name="Kohler A."/>
            <person name="Krizsan K."/>
            <person name="Balestrini R."/>
            <person name="Da Silva C."/>
            <person name="Montanini B."/>
            <person name="Hainaut M."/>
            <person name="Levati E."/>
            <person name="Barry K.W."/>
            <person name="Belfiori B."/>
            <person name="Cichocki N."/>
            <person name="Clum A."/>
            <person name="Dockter R.B."/>
            <person name="Fauchery L."/>
            <person name="Guy J."/>
            <person name="Iotti M."/>
            <person name="Le Tacon F."/>
            <person name="Lindquist E.A."/>
            <person name="Lipzen A."/>
            <person name="Malagnac F."/>
            <person name="Mello A."/>
            <person name="Molinier V."/>
            <person name="Miyauchi S."/>
            <person name="Poulain J."/>
            <person name="Riccioni C."/>
            <person name="Rubini A."/>
            <person name="Sitrit Y."/>
            <person name="Splivallo R."/>
            <person name="Traeger S."/>
            <person name="Wang M."/>
            <person name="Zifcakova L."/>
            <person name="Wipf D."/>
            <person name="Zambonelli A."/>
            <person name="Paolocci F."/>
            <person name="Nowrousian M."/>
            <person name="Ottonello S."/>
            <person name="Baldrian P."/>
            <person name="Spatafora J.W."/>
            <person name="Henrissat B."/>
            <person name="Nagy L.G."/>
            <person name="Aury J.M."/>
            <person name="Wincker P."/>
            <person name="Grigoriev I.V."/>
            <person name="Bonfante P."/>
            <person name="Martin F.M."/>
        </authorList>
    </citation>
    <scope>NUCLEOTIDE SEQUENCE [LARGE SCALE GENOMIC DNA]</scope>
    <source>
        <strain evidence="1 2">120613-1</strain>
    </source>
</reference>
<evidence type="ECO:0000313" key="1">
    <source>
        <dbReference type="EMBL" id="RPA97078.1"/>
    </source>
</evidence>
<dbReference type="Proteomes" id="UP000276215">
    <property type="component" value="Unassembled WGS sequence"/>
</dbReference>
<accession>A0A3N4JJC3</accession>